<keyword evidence="2 3" id="KW-0479">Metal-binding</keyword>
<dbReference type="EMBL" id="BJWL01000014">
    <property type="protein sequence ID" value="GFZ01204.1"/>
    <property type="molecule type" value="Genomic_DNA"/>
</dbReference>
<dbReference type="PANTHER" id="PTHR47951">
    <property type="entry name" value="OS08G0547900 PROTEIN"/>
    <property type="match status" value="1"/>
</dbReference>
<evidence type="ECO:0000313" key="5">
    <source>
        <dbReference type="Proteomes" id="UP000585474"/>
    </source>
</evidence>
<protein>
    <submittedName>
        <fullName evidence="4">Cytochrome P450, family 706, subfamily A, polypeptide 7</fullName>
    </submittedName>
</protein>
<dbReference type="PRINTS" id="PR00385">
    <property type="entry name" value="P450"/>
</dbReference>
<keyword evidence="3" id="KW-0503">Monooxygenase</keyword>
<accession>A0A7J0FRJ8</accession>
<dbReference type="GO" id="GO:0016705">
    <property type="term" value="F:oxidoreductase activity, acting on paired donors, with incorporation or reduction of molecular oxygen"/>
    <property type="evidence" value="ECO:0007669"/>
    <property type="project" value="InterPro"/>
</dbReference>
<evidence type="ECO:0000256" key="1">
    <source>
        <dbReference type="ARBA" id="ARBA00023002"/>
    </source>
</evidence>
<gene>
    <name evidence="4" type="ORF">Acr_14g0008390</name>
</gene>
<proteinExistence type="inferred from homology"/>
<dbReference type="PROSITE" id="PS00086">
    <property type="entry name" value="CYTOCHROME_P450"/>
    <property type="match status" value="1"/>
</dbReference>
<dbReference type="GO" id="GO:0005506">
    <property type="term" value="F:iron ion binding"/>
    <property type="evidence" value="ECO:0007669"/>
    <property type="project" value="InterPro"/>
</dbReference>
<dbReference type="OrthoDB" id="2789670at2759"/>
<name>A0A7J0FRJ8_9ERIC</name>
<dbReference type="Pfam" id="PF00067">
    <property type="entry name" value="p450"/>
    <property type="match status" value="2"/>
</dbReference>
<dbReference type="PANTHER" id="PTHR47951:SF3">
    <property type="entry name" value="CYTOCHROME P450, FAMILY 706, SUBFAMILY A, POLYPEPTIDE 4"/>
    <property type="match status" value="1"/>
</dbReference>
<keyword evidence="1 3" id="KW-0560">Oxidoreductase</keyword>
<comment type="similarity">
    <text evidence="3">Belongs to the cytochrome P450 family.</text>
</comment>
<feature type="binding site" description="axial binding residue" evidence="2">
    <location>
        <position position="421"/>
    </location>
    <ligand>
        <name>heme</name>
        <dbReference type="ChEBI" id="CHEBI:30413"/>
    </ligand>
    <ligandPart>
        <name>Fe</name>
        <dbReference type="ChEBI" id="CHEBI:18248"/>
    </ligandPart>
</feature>
<dbReference type="InterPro" id="IPR001128">
    <property type="entry name" value="Cyt_P450"/>
</dbReference>
<dbReference type="Gene3D" id="1.10.630.10">
    <property type="entry name" value="Cytochrome P450"/>
    <property type="match status" value="2"/>
</dbReference>
<dbReference type="SUPFAM" id="SSF48264">
    <property type="entry name" value="Cytochrome P450"/>
    <property type="match status" value="2"/>
</dbReference>
<evidence type="ECO:0000256" key="2">
    <source>
        <dbReference type="PIRSR" id="PIRSR602401-1"/>
    </source>
</evidence>
<dbReference type="GO" id="GO:0020037">
    <property type="term" value="F:heme binding"/>
    <property type="evidence" value="ECO:0007669"/>
    <property type="project" value="InterPro"/>
</dbReference>
<keyword evidence="5" id="KW-1185">Reference proteome</keyword>
<dbReference type="InterPro" id="IPR002401">
    <property type="entry name" value="Cyt_P450_E_grp-I"/>
</dbReference>
<keyword evidence="2 3" id="KW-0408">Iron</keyword>
<sequence length="483" mass="53598">MTLLQKPSSLSSNSWPWWLQNINLNDAHSDGLLFTLTIAILAISWYTMKSAVTEKKKHPPLPPGPRGLPVVGNLLSLDPEIHSFFACLSGTHGPILTLRLGRKVCIVPCRTGAGILCSPRMAPSGGCCEGCACGTCLALPPSTPYVPGRAQRDNEHAVGRNRDGEEREEIAAEFRRVVADVTEQLGKPNLSDFFPGLARFDLQGVARKMREASSKLEVVFGKIIDQRHRMDGLKREKGDEDCSRRECEDFLQVLLRLKEEGDAKTPLTMTHVQALLMDMVVGGTDTTSNTVEFAMAEMMNKPEVMRKAQQELDTVIGNNNVVEESHIPKLPYLHAVMKEVLRLHPILPLMVPHCPSKSCVVGGYTIPKGARVFINVWAIHRDPSIWENPTEFDPERFVDGKGDYSGKDFTYFPFGSGRRICAGIAMAERMVMFSLASLLHSFDWELPAGEKLDLSEKFGIVLKKKVPLIAIPTPRLTDPVLYE</sequence>
<dbReference type="Proteomes" id="UP000585474">
    <property type="component" value="Unassembled WGS sequence"/>
</dbReference>
<dbReference type="PRINTS" id="PR00463">
    <property type="entry name" value="EP450I"/>
</dbReference>
<dbReference type="GO" id="GO:0004497">
    <property type="term" value="F:monooxygenase activity"/>
    <property type="evidence" value="ECO:0007669"/>
    <property type="project" value="UniProtKB-KW"/>
</dbReference>
<dbReference type="FunFam" id="1.10.630.10:FF:000207">
    <property type="entry name" value="Putative cytochrome P450 superfamily protein"/>
    <property type="match status" value="1"/>
</dbReference>
<comment type="cofactor">
    <cofactor evidence="2">
        <name>heme</name>
        <dbReference type="ChEBI" id="CHEBI:30413"/>
    </cofactor>
</comment>
<keyword evidence="2 3" id="KW-0349">Heme</keyword>
<dbReference type="InterPro" id="IPR017972">
    <property type="entry name" value="Cyt_P450_CS"/>
</dbReference>
<reference evidence="4 5" key="1">
    <citation type="submission" date="2019-07" db="EMBL/GenBank/DDBJ databases">
        <title>De Novo Assembly of kiwifruit Actinidia rufa.</title>
        <authorList>
            <person name="Sugita-Konishi S."/>
            <person name="Sato K."/>
            <person name="Mori E."/>
            <person name="Abe Y."/>
            <person name="Kisaki G."/>
            <person name="Hamano K."/>
            <person name="Suezawa K."/>
            <person name="Otani M."/>
            <person name="Fukuda T."/>
            <person name="Manabe T."/>
            <person name="Gomi K."/>
            <person name="Tabuchi M."/>
            <person name="Akimitsu K."/>
            <person name="Kataoka I."/>
        </authorList>
    </citation>
    <scope>NUCLEOTIDE SEQUENCE [LARGE SCALE GENOMIC DNA]</scope>
    <source>
        <strain evidence="5">cv. Fuchu</strain>
    </source>
</reference>
<dbReference type="AlphaFoldDB" id="A0A7J0FRJ8"/>
<evidence type="ECO:0000313" key="4">
    <source>
        <dbReference type="EMBL" id="GFZ01204.1"/>
    </source>
</evidence>
<comment type="caution">
    <text evidence="4">The sequence shown here is derived from an EMBL/GenBank/DDBJ whole genome shotgun (WGS) entry which is preliminary data.</text>
</comment>
<evidence type="ECO:0000256" key="3">
    <source>
        <dbReference type="RuleBase" id="RU000461"/>
    </source>
</evidence>
<organism evidence="4 5">
    <name type="scientific">Actinidia rufa</name>
    <dbReference type="NCBI Taxonomy" id="165716"/>
    <lineage>
        <taxon>Eukaryota</taxon>
        <taxon>Viridiplantae</taxon>
        <taxon>Streptophyta</taxon>
        <taxon>Embryophyta</taxon>
        <taxon>Tracheophyta</taxon>
        <taxon>Spermatophyta</taxon>
        <taxon>Magnoliopsida</taxon>
        <taxon>eudicotyledons</taxon>
        <taxon>Gunneridae</taxon>
        <taxon>Pentapetalae</taxon>
        <taxon>asterids</taxon>
        <taxon>Ericales</taxon>
        <taxon>Actinidiaceae</taxon>
        <taxon>Actinidia</taxon>
    </lineage>
</organism>
<dbReference type="InterPro" id="IPR036396">
    <property type="entry name" value="Cyt_P450_sf"/>
</dbReference>